<evidence type="ECO:0008006" key="3">
    <source>
        <dbReference type="Google" id="ProtNLM"/>
    </source>
</evidence>
<reference evidence="1" key="1">
    <citation type="submission" date="2020-03" db="EMBL/GenBank/DDBJ databases">
        <title>The deep terrestrial virosphere.</title>
        <authorList>
            <person name="Holmfeldt K."/>
            <person name="Nilsson E."/>
            <person name="Simone D."/>
            <person name="Lopez-Fernandez M."/>
            <person name="Wu X."/>
            <person name="de Brujin I."/>
            <person name="Lundin D."/>
            <person name="Andersson A."/>
            <person name="Bertilsson S."/>
            <person name="Dopson M."/>
        </authorList>
    </citation>
    <scope>NUCLEOTIDE SEQUENCE</scope>
    <source>
        <strain evidence="2">TM448A00343</strain>
        <strain evidence="1">TM448B00310</strain>
    </source>
</reference>
<dbReference type="AlphaFoldDB" id="A0A6H1Z824"/>
<accession>A0A6H1Z824</accession>
<evidence type="ECO:0000313" key="1">
    <source>
        <dbReference type="EMBL" id="QJA43612.1"/>
    </source>
</evidence>
<protein>
    <recommendedName>
        <fullName evidence="3">PARP-type domain-containing protein</fullName>
    </recommendedName>
</protein>
<dbReference type="EMBL" id="MT144006">
    <property type="protein sequence ID" value="QJA46264.1"/>
    <property type="molecule type" value="Genomic_DNA"/>
</dbReference>
<gene>
    <name evidence="2" type="ORF">TM448A00343_0016</name>
    <name evidence="1" type="ORF">TM448B00310_0049</name>
</gene>
<name>A0A6H1Z824_9ZZZZ</name>
<dbReference type="EMBL" id="MT144609">
    <property type="protein sequence ID" value="QJA43612.1"/>
    <property type="molecule type" value="Genomic_DNA"/>
</dbReference>
<evidence type="ECO:0000313" key="2">
    <source>
        <dbReference type="EMBL" id="QJA46264.1"/>
    </source>
</evidence>
<organism evidence="1">
    <name type="scientific">viral metagenome</name>
    <dbReference type="NCBI Taxonomy" id="1070528"/>
    <lineage>
        <taxon>unclassified sequences</taxon>
        <taxon>metagenomes</taxon>
        <taxon>organismal metagenomes</taxon>
    </lineage>
</organism>
<proteinExistence type="predicted"/>
<sequence length="53" mass="5954">MGKYKTAKCVICHKPIFRHDELRLKIKVGEGANGQGVFKLVHLSCSQKETNVI</sequence>